<dbReference type="RefSeq" id="WP_248943418.1">
    <property type="nucleotide sequence ID" value="NZ_JAKIKS010000290.1"/>
</dbReference>
<evidence type="ECO:0000313" key="6">
    <source>
        <dbReference type="Proteomes" id="UP001203423"/>
    </source>
</evidence>
<evidence type="ECO:0000259" key="4">
    <source>
        <dbReference type="PROSITE" id="PS51635"/>
    </source>
</evidence>
<dbReference type="Proteomes" id="UP001203423">
    <property type="component" value="Unassembled WGS sequence"/>
</dbReference>
<name>A0ABT0LJW1_9GAMM</name>
<feature type="active site" description="Nucleophile" evidence="3">
    <location>
        <position position="97"/>
    </location>
</feature>
<protein>
    <submittedName>
        <fullName evidence="5">Patatin-like phospholipase family protein</fullName>
    </submittedName>
</protein>
<dbReference type="PANTHER" id="PTHR32176">
    <property type="entry name" value="XYLOSE ISOMERASE"/>
    <property type="match status" value="1"/>
</dbReference>
<keyword evidence="6" id="KW-1185">Reference proteome</keyword>
<comment type="caution">
    <text evidence="3">Lacks conserved residue(s) required for the propagation of feature annotation.</text>
</comment>
<reference evidence="5 6" key="1">
    <citation type="submission" date="2022-01" db="EMBL/GenBank/DDBJ databases">
        <title>Whole genome-based taxonomy of the Shewanellaceae.</title>
        <authorList>
            <person name="Martin-Rodriguez A.J."/>
        </authorList>
    </citation>
    <scope>NUCLEOTIDE SEQUENCE [LARGE SCALE GENOMIC DNA]</scope>
    <source>
        <strain evidence="5 6">DSM 17177</strain>
    </source>
</reference>
<feature type="short sequence motif" description="GXGXXG" evidence="3">
    <location>
        <begin position="63"/>
        <end position="68"/>
    </location>
</feature>
<dbReference type="Gene3D" id="3.40.1090.10">
    <property type="entry name" value="Cytosolic phospholipase A2 catalytic domain"/>
    <property type="match status" value="1"/>
</dbReference>
<comment type="similarity">
    <text evidence="1">Belongs to the patatin family.</text>
</comment>
<dbReference type="EMBL" id="JAKIKS010000290">
    <property type="protein sequence ID" value="MCL1127999.1"/>
    <property type="molecule type" value="Genomic_DNA"/>
</dbReference>
<organism evidence="5 6">
    <name type="scientific">Shewanella surugensis</name>
    <dbReference type="NCBI Taxonomy" id="212020"/>
    <lineage>
        <taxon>Bacteria</taxon>
        <taxon>Pseudomonadati</taxon>
        <taxon>Pseudomonadota</taxon>
        <taxon>Gammaproteobacteria</taxon>
        <taxon>Alteromonadales</taxon>
        <taxon>Shewanellaceae</taxon>
        <taxon>Shewanella</taxon>
    </lineage>
</organism>
<comment type="caution">
    <text evidence="5">The sequence shown here is derived from an EMBL/GenBank/DDBJ whole genome shotgun (WGS) entry which is preliminary data.</text>
</comment>
<feature type="domain" description="PNPLA" evidence="4">
    <location>
        <begin position="59"/>
        <end position="248"/>
    </location>
</feature>
<evidence type="ECO:0000256" key="1">
    <source>
        <dbReference type="ARBA" id="ARBA00010240"/>
    </source>
</evidence>
<evidence type="ECO:0000256" key="2">
    <source>
        <dbReference type="ARBA" id="ARBA00023098"/>
    </source>
</evidence>
<dbReference type="Pfam" id="PF01734">
    <property type="entry name" value="Patatin"/>
    <property type="match status" value="1"/>
</dbReference>
<accession>A0ABT0LJW1</accession>
<feature type="active site" description="Proton acceptor" evidence="3">
    <location>
        <position position="235"/>
    </location>
</feature>
<sequence>MINKFTSSLIIIFLLCLGFYIAYRFEFSSSLSFSSVNKVTLLDEKVRVVEGNQAPIFILSIDGGGLNGIIPIAVLQYIEENSGIRIQEIFDLMVGTSSGGIVASLIATPDKSGKAKFNLTDIQAVFHQGASKLFSASAYRDLLSLHGWIAPRYSVQKKYDLFNQYLPEMMLREALIPIAIPSFDYDNMEPIVFKSWTGDNYYMKDLLTASTSAISFYAPSMIYSHTNKKNHELLDASLYLNSPEVVALLLAQKLYPEKKYIMVSLGAGMVDNDYFAESGKHWGILQWNIKFIRLMLFARMKFNAHIMRHLITNKDDNVSSYHRFNITIPLGEVSGYDPSKQNIDKLDGYARKIISKNKKSLTELIDLIKDQHKNIESNSLKLTGEKVK</sequence>
<dbReference type="SUPFAM" id="SSF52151">
    <property type="entry name" value="FabD/lysophospholipase-like"/>
    <property type="match status" value="1"/>
</dbReference>
<gene>
    <name evidence="5" type="ORF">L2764_27020</name>
</gene>
<evidence type="ECO:0000256" key="3">
    <source>
        <dbReference type="PROSITE-ProRule" id="PRU01161"/>
    </source>
</evidence>
<keyword evidence="3" id="KW-0442">Lipid degradation</keyword>
<keyword evidence="2 3" id="KW-0443">Lipid metabolism</keyword>
<keyword evidence="3" id="KW-0378">Hydrolase</keyword>
<dbReference type="PROSITE" id="PS51635">
    <property type="entry name" value="PNPLA"/>
    <property type="match status" value="1"/>
</dbReference>
<dbReference type="InterPro" id="IPR016035">
    <property type="entry name" value="Acyl_Trfase/lysoPLipase"/>
</dbReference>
<dbReference type="InterPro" id="IPR002641">
    <property type="entry name" value="PNPLA_dom"/>
</dbReference>
<evidence type="ECO:0000313" key="5">
    <source>
        <dbReference type="EMBL" id="MCL1127999.1"/>
    </source>
</evidence>
<proteinExistence type="inferred from homology"/>
<dbReference type="PANTHER" id="PTHR32176:SF92">
    <property type="entry name" value="XYLOSE ISOMERASE"/>
    <property type="match status" value="1"/>
</dbReference>
<feature type="short sequence motif" description="GXSXG" evidence="3">
    <location>
        <begin position="95"/>
        <end position="99"/>
    </location>
</feature>